<keyword evidence="3" id="KW-1185">Reference proteome</keyword>
<evidence type="ECO:0000256" key="1">
    <source>
        <dbReference type="SAM" id="Phobius"/>
    </source>
</evidence>
<reference evidence="3" key="1">
    <citation type="journal article" date="2019" name="Int. J. Syst. Evol. Microbiol.">
        <title>The Global Catalogue of Microorganisms (GCM) 10K type strain sequencing project: providing services to taxonomists for standard genome sequencing and annotation.</title>
        <authorList>
            <consortium name="The Broad Institute Genomics Platform"/>
            <consortium name="The Broad Institute Genome Sequencing Center for Infectious Disease"/>
            <person name="Wu L."/>
            <person name="Ma J."/>
        </authorList>
    </citation>
    <scope>NUCLEOTIDE SEQUENCE [LARGE SCALE GENOMIC DNA]</scope>
    <source>
        <strain evidence="3">NBRC 108728</strain>
    </source>
</reference>
<protein>
    <recommendedName>
        <fullName evidence="4">DUF485 domain-containing protein</fullName>
    </recommendedName>
</protein>
<keyword evidence="1" id="KW-0812">Transmembrane</keyword>
<feature type="transmembrane region" description="Helical" evidence="1">
    <location>
        <begin position="28"/>
        <end position="46"/>
    </location>
</feature>
<evidence type="ECO:0000313" key="3">
    <source>
        <dbReference type="Proteomes" id="UP001321486"/>
    </source>
</evidence>
<name>A0ABN6Y3D4_9MICO</name>
<dbReference type="Proteomes" id="UP001321486">
    <property type="component" value="Chromosome"/>
</dbReference>
<feature type="transmembrane region" description="Helical" evidence="1">
    <location>
        <begin position="58"/>
        <end position="78"/>
    </location>
</feature>
<organism evidence="2 3">
    <name type="scientific">Frondihabitans sucicola</name>
    <dbReference type="NCBI Taxonomy" id="1268041"/>
    <lineage>
        <taxon>Bacteria</taxon>
        <taxon>Bacillati</taxon>
        <taxon>Actinomycetota</taxon>
        <taxon>Actinomycetes</taxon>
        <taxon>Micrococcales</taxon>
        <taxon>Microbacteriaceae</taxon>
        <taxon>Frondihabitans</taxon>
    </lineage>
</organism>
<dbReference type="EMBL" id="AP027732">
    <property type="protein sequence ID" value="BDZ51837.1"/>
    <property type="molecule type" value="Genomic_DNA"/>
</dbReference>
<keyword evidence="1" id="KW-0472">Membrane</keyword>
<proteinExistence type="predicted"/>
<evidence type="ECO:0000313" key="2">
    <source>
        <dbReference type="EMBL" id="BDZ51837.1"/>
    </source>
</evidence>
<keyword evidence="1" id="KW-1133">Transmembrane helix</keyword>
<accession>A0ABN6Y3D4</accession>
<evidence type="ECO:0008006" key="4">
    <source>
        <dbReference type="Google" id="ProtNLM"/>
    </source>
</evidence>
<gene>
    <name evidence="2" type="ORF">GCM10025867_40780</name>
</gene>
<dbReference type="RefSeq" id="WP_286344507.1">
    <property type="nucleotide sequence ID" value="NZ_AP027732.1"/>
</dbReference>
<sequence>MTETTTTPDAAERARLVRSTRRFDLRRLLGGLFLLYGIICTILGIVHGSSDLKQTGGIAINLWAGIGMIVLALLFFLWDRLAPVPEEDILGNLDREADEKAAGEGKQLG</sequence>